<evidence type="ECO:0000313" key="3">
    <source>
        <dbReference type="EMBL" id="KAA3502772.1"/>
    </source>
</evidence>
<feature type="domain" description="GmrSD restriction endonucleases C-terminal" evidence="2">
    <location>
        <begin position="481"/>
        <end position="641"/>
    </location>
</feature>
<evidence type="ECO:0000259" key="2">
    <source>
        <dbReference type="Pfam" id="PF07510"/>
    </source>
</evidence>
<protein>
    <submittedName>
        <fullName evidence="3">DUF262 domain-containing protein</fullName>
    </submittedName>
</protein>
<dbReference type="Proteomes" id="UP000473658">
    <property type="component" value="Unassembled WGS sequence"/>
</dbReference>
<dbReference type="InterPro" id="IPR011089">
    <property type="entry name" value="GmrSD_C"/>
</dbReference>
<evidence type="ECO:0000313" key="4">
    <source>
        <dbReference type="Proteomes" id="UP000473658"/>
    </source>
</evidence>
<evidence type="ECO:0000259" key="1">
    <source>
        <dbReference type="Pfam" id="PF03235"/>
    </source>
</evidence>
<comment type="caution">
    <text evidence="3">The sequence shown here is derived from an EMBL/GenBank/DDBJ whole genome shotgun (WGS) entry which is preliminary data.</text>
</comment>
<dbReference type="InterPro" id="IPR004919">
    <property type="entry name" value="GmrSD_N"/>
</dbReference>
<dbReference type="EMBL" id="QRFF01000002">
    <property type="protein sequence ID" value="KAA3502772.1"/>
    <property type="molecule type" value="Genomic_DNA"/>
</dbReference>
<dbReference type="PANTHER" id="PTHR35149:SF1">
    <property type="entry name" value="DUF5655 DOMAIN-CONTAINING PROTEIN"/>
    <property type="match status" value="1"/>
</dbReference>
<dbReference type="PANTHER" id="PTHR35149">
    <property type="entry name" value="SLL5132 PROTEIN"/>
    <property type="match status" value="1"/>
</dbReference>
<name>A0AA88JQF6_RHIRH</name>
<reference evidence="3 4" key="1">
    <citation type="submission" date="2018-08" db="EMBL/GenBank/DDBJ databases">
        <title>Crown Gall in kiwifruit.</title>
        <authorList>
            <person name="Visnovsky S.B."/>
            <person name="Pitman A.R."/>
        </authorList>
    </citation>
    <scope>NUCLEOTIDE SEQUENCE [LARGE SCALE GENOMIC DNA]</scope>
    <source>
        <strain evidence="3 4">SBV_302_78_2</strain>
    </source>
</reference>
<dbReference type="RefSeq" id="WP_149898488.1">
    <property type="nucleotide sequence ID" value="NZ_QRFF01000002.1"/>
</dbReference>
<dbReference type="Pfam" id="PF03235">
    <property type="entry name" value="GmrSD_N"/>
    <property type="match status" value="1"/>
</dbReference>
<gene>
    <name evidence="3" type="ORF">DXM27_07350</name>
</gene>
<proteinExistence type="predicted"/>
<dbReference type="Pfam" id="PF07510">
    <property type="entry name" value="GmrSD_C"/>
    <property type="match status" value="1"/>
</dbReference>
<sequence>MKAGPVEIGTLLQNRNRYCVPIYQRHYVWSREKQWEPFWQDIRTKAIERLAGRERRFSHFMGAVVLESRARPSVKQVPSFQVVDGQQRLTTFQLFLAAARHYAQHIGHGTSEGNIKRYMLNSDPQLMEDPEVETYKVWPTQSNRQLFVNIVSSENRAALRQSYREHWLAKRDQVKEYSTIPSMLRAYDYFYGRIKHSVETDDLLDDLDEAPEAAGAEDVTTDDETPLELKLDAIWQSLLEEFKVVEIVLDEGDDAQVIFETLNDRGEPLLAADLVRNNIFQRADARGEDAESLFKKHWKPFEDGFWSAMEKQGRYKKQRIEFFLANFIAGKIAGEVTISKLFSEYKAFLRSARNSTTPRYATVLAEIQDLERYGKIYREIIERSSGSPLAIFSARLRPWDVTTINPLLLRLWASDMAVEDKQKSLDLLLSLIVRRAVCGLGSKNYNNLFLTVIAALEKSGWTYEVLSSFLLGLTAESGRFPHDAEFEVAIASKPLYETLGPARVRALLSEIETAKRGKKQEDKSLPDTLTVEHILPQTWREHWPMDGDTQPTKDDYYQAISHVLEDNSMVGRIVRRNRVKHTLGNLTLVTQSFNSSVSNLAFPIKRQEFEDQSILMLTRDFAKCENWGETEIEGRGKILFELARQIWSRT</sequence>
<accession>A0AA88JQF6</accession>
<organism evidence="3 4">
    <name type="scientific">Rhizobium rhizogenes</name>
    <name type="common">Agrobacterium rhizogenes</name>
    <dbReference type="NCBI Taxonomy" id="359"/>
    <lineage>
        <taxon>Bacteria</taxon>
        <taxon>Pseudomonadati</taxon>
        <taxon>Pseudomonadota</taxon>
        <taxon>Alphaproteobacteria</taxon>
        <taxon>Hyphomicrobiales</taxon>
        <taxon>Rhizobiaceae</taxon>
        <taxon>Rhizobium/Agrobacterium group</taxon>
        <taxon>Rhizobium</taxon>
    </lineage>
</organism>
<dbReference type="AlphaFoldDB" id="A0AA88JQF6"/>
<feature type="domain" description="GmrSD restriction endonucleases N-terminal" evidence="1">
    <location>
        <begin position="8"/>
        <end position="280"/>
    </location>
</feature>